<sequence>MALISYSLFAAPARFNYYFGDGLLFTTTGVLISIANDKKILGAMRIFVLAIYTLLQLAIILPFVFMVALYFLSIKAMWEYSRVRDHGRSEKDRRNQLISVLLYCTPPNLLNILVIVISIFQLHVSLTGAKYPEIYYEIRTIQWYSEKVGQGTRSLCILMTEELNYRGTR</sequence>
<name>A0A1I7YUF2_9BILA</name>
<protein>
    <submittedName>
        <fullName evidence="3">G_PROTEIN_RECEP_F1_2 domain-containing protein</fullName>
    </submittedName>
</protein>
<feature type="transmembrane region" description="Helical" evidence="1">
    <location>
        <begin position="109"/>
        <end position="129"/>
    </location>
</feature>
<evidence type="ECO:0000313" key="2">
    <source>
        <dbReference type="Proteomes" id="UP000095287"/>
    </source>
</evidence>
<organism evidence="2 3">
    <name type="scientific">Steinernema glaseri</name>
    <dbReference type="NCBI Taxonomy" id="37863"/>
    <lineage>
        <taxon>Eukaryota</taxon>
        <taxon>Metazoa</taxon>
        <taxon>Ecdysozoa</taxon>
        <taxon>Nematoda</taxon>
        <taxon>Chromadorea</taxon>
        <taxon>Rhabditida</taxon>
        <taxon>Tylenchina</taxon>
        <taxon>Panagrolaimomorpha</taxon>
        <taxon>Strongyloidoidea</taxon>
        <taxon>Steinernematidae</taxon>
        <taxon>Steinernema</taxon>
    </lineage>
</organism>
<keyword evidence="2" id="KW-1185">Reference proteome</keyword>
<keyword evidence="1" id="KW-0472">Membrane</keyword>
<reference evidence="3" key="1">
    <citation type="submission" date="2016-11" db="UniProtKB">
        <authorList>
            <consortium name="WormBaseParasite"/>
        </authorList>
    </citation>
    <scope>IDENTIFICATION</scope>
</reference>
<dbReference type="Proteomes" id="UP000095287">
    <property type="component" value="Unplaced"/>
</dbReference>
<evidence type="ECO:0000256" key="1">
    <source>
        <dbReference type="SAM" id="Phobius"/>
    </source>
</evidence>
<feature type="transmembrane region" description="Helical" evidence="1">
    <location>
        <begin position="46"/>
        <end position="72"/>
    </location>
</feature>
<feature type="transmembrane region" description="Helical" evidence="1">
    <location>
        <begin position="15"/>
        <end position="34"/>
    </location>
</feature>
<evidence type="ECO:0000313" key="3">
    <source>
        <dbReference type="WBParaSite" id="L893_g1962.t1"/>
    </source>
</evidence>
<keyword evidence="1" id="KW-0812">Transmembrane</keyword>
<accession>A0A1I7YUF2</accession>
<dbReference type="WBParaSite" id="L893_g1962.t1">
    <property type="protein sequence ID" value="L893_g1962.t1"/>
    <property type="gene ID" value="L893_g1962"/>
</dbReference>
<dbReference type="AlphaFoldDB" id="A0A1I7YUF2"/>
<keyword evidence="1" id="KW-1133">Transmembrane helix</keyword>
<proteinExistence type="predicted"/>